<organism evidence="5 6">
    <name type="scientific">Streptomyces doudnae</name>
    <dbReference type="NCBI Taxonomy" id="3075536"/>
    <lineage>
        <taxon>Bacteria</taxon>
        <taxon>Bacillati</taxon>
        <taxon>Actinomycetota</taxon>
        <taxon>Actinomycetes</taxon>
        <taxon>Kitasatosporales</taxon>
        <taxon>Streptomycetaceae</taxon>
        <taxon>Streptomyces</taxon>
    </lineage>
</organism>
<dbReference type="SUPFAM" id="SSF51735">
    <property type="entry name" value="NAD(P)-binding Rossmann-fold domains"/>
    <property type="match status" value="1"/>
</dbReference>
<accession>A0ABD5EGP7</accession>
<evidence type="ECO:0000256" key="4">
    <source>
        <dbReference type="SAM" id="MobiDB-lite"/>
    </source>
</evidence>
<evidence type="ECO:0000256" key="3">
    <source>
        <dbReference type="ARBA" id="ARBA00071493"/>
    </source>
</evidence>
<dbReference type="PANTHER" id="PTHR24320:SF148">
    <property type="entry name" value="NAD(P)-BINDING ROSSMANN-FOLD SUPERFAMILY PROTEIN"/>
    <property type="match status" value="1"/>
</dbReference>
<dbReference type="InterPro" id="IPR002347">
    <property type="entry name" value="SDR_fam"/>
</dbReference>
<evidence type="ECO:0000256" key="2">
    <source>
        <dbReference type="ARBA" id="ARBA00023002"/>
    </source>
</evidence>
<dbReference type="PANTHER" id="PTHR24320">
    <property type="entry name" value="RETINOL DEHYDROGENASE"/>
    <property type="match status" value="1"/>
</dbReference>
<dbReference type="GO" id="GO:0016491">
    <property type="term" value="F:oxidoreductase activity"/>
    <property type="evidence" value="ECO:0007669"/>
    <property type="project" value="UniProtKB-KW"/>
</dbReference>
<dbReference type="NCBIfam" id="NF004845">
    <property type="entry name" value="PRK06196.1"/>
    <property type="match status" value="1"/>
</dbReference>
<evidence type="ECO:0000313" key="6">
    <source>
        <dbReference type="Proteomes" id="UP001183535"/>
    </source>
</evidence>
<protein>
    <recommendedName>
        <fullName evidence="3">Probable oxidoreductase</fullName>
    </recommendedName>
</protein>
<dbReference type="AlphaFoldDB" id="A0ABD5EGP7"/>
<dbReference type="Pfam" id="PF00106">
    <property type="entry name" value="adh_short"/>
    <property type="match status" value="1"/>
</dbReference>
<dbReference type="PRINTS" id="PR00081">
    <property type="entry name" value="GDHRDH"/>
</dbReference>
<keyword evidence="2" id="KW-0560">Oxidoreductase</keyword>
<dbReference type="FunFam" id="3.40.50.720:FF:000594">
    <property type="entry name" value="Short-chain oxidoreductase"/>
    <property type="match status" value="1"/>
</dbReference>
<dbReference type="InterPro" id="IPR036291">
    <property type="entry name" value="NAD(P)-bd_dom_sf"/>
</dbReference>
<gene>
    <name evidence="5" type="ORF">RM877_03690</name>
</gene>
<dbReference type="RefSeq" id="WP_093836014.1">
    <property type="nucleotide sequence ID" value="NZ_JAVRES010000001.1"/>
</dbReference>
<name>A0ABD5EGP7_9ACTN</name>
<dbReference type="Gene3D" id="3.40.50.720">
    <property type="entry name" value="NAD(P)-binding Rossmann-like Domain"/>
    <property type="match status" value="1"/>
</dbReference>
<dbReference type="EMBL" id="JAVRES010000001">
    <property type="protein sequence ID" value="MDT0433780.1"/>
    <property type="molecule type" value="Genomic_DNA"/>
</dbReference>
<sequence length="322" mass="33179">MRTPQQPIGSGFGERSTTAEVLAGVDLAGRTALVTGGYSGVGLATTLALAGAGARVIVPARRPDVAHAALDGLDGVGVEALDLGDLASVAAFADRYLATGDGLDLLIASAGIMAAPLRRVGRGWESQFAVNHLGHFALVDRLWPALAAGPGARVVAVSSRGHRFTGIRWEDPHFTSGPYDKWAAYGQSKTANALFALHLDALGRDAGVRAFSVHPGVIDTNLQRHIPLAEQVAMGWTNEDGTPADPDAAKSPQQGAATSVWAATSPRLAGLGGVYLEDCEVAGIAADPLDMATGGVARHAADPDEAARLWELSARLTGVDAF</sequence>
<dbReference type="Proteomes" id="UP001183535">
    <property type="component" value="Unassembled WGS sequence"/>
</dbReference>
<proteinExistence type="inferred from homology"/>
<evidence type="ECO:0000256" key="1">
    <source>
        <dbReference type="ARBA" id="ARBA00006484"/>
    </source>
</evidence>
<comment type="caution">
    <text evidence="5">The sequence shown here is derived from an EMBL/GenBank/DDBJ whole genome shotgun (WGS) entry which is preliminary data.</text>
</comment>
<comment type="similarity">
    <text evidence="1">Belongs to the short-chain dehydrogenases/reductases (SDR) family.</text>
</comment>
<reference evidence="6" key="1">
    <citation type="submission" date="2023-07" db="EMBL/GenBank/DDBJ databases">
        <title>30 novel species of actinomycetes from the DSMZ collection.</title>
        <authorList>
            <person name="Nouioui I."/>
        </authorList>
    </citation>
    <scope>NUCLEOTIDE SEQUENCE [LARGE SCALE GENOMIC DNA]</scope>
    <source>
        <strain evidence="6">DSM 41981</strain>
    </source>
</reference>
<keyword evidence="6" id="KW-1185">Reference proteome</keyword>
<feature type="region of interest" description="Disordered" evidence="4">
    <location>
        <begin position="238"/>
        <end position="257"/>
    </location>
</feature>
<evidence type="ECO:0000313" key="5">
    <source>
        <dbReference type="EMBL" id="MDT0433780.1"/>
    </source>
</evidence>